<reference evidence="1" key="1">
    <citation type="submission" date="2014-10" db="EMBL/GenBank/DDBJ databases">
        <title>Genome sequencing of Vibrio caribbeanicus T14.</title>
        <authorList>
            <person name="Chan K.-G."/>
            <person name="Mohamad N.I."/>
        </authorList>
    </citation>
    <scope>NUCLEOTIDE SEQUENCE</scope>
    <source>
        <strain evidence="1">T14</strain>
    </source>
</reference>
<dbReference type="Proteomes" id="UP000030421">
    <property type="component" value="Unassembled WGS sequence"/>
</dbReference>
<sequence>MLRWMSFIGLLIISSTAHAYRVEPMIAEMEPIGKRAQMTMRIDNTSSKPLTVELYPLAMTMDQYGNETISPADDDLLVIPVTAIVKPGRSQSVMVRYLGDPSISQSKSYRVAVKQVKVENSKEESGQMGLLLQFNTLVNIRPKNTNPKLSIRSVTQKDAKWLVEVENSGDSYGRLSRTNWTLDDGNHSLYLKGVEISKLIAGTLVLPYSTRFFEMTPIDNFNVRKLKIDIAEEE</sequence>
<proteinExistence type="predicted"/>
<accession>A0ACC4NVQ9</accession>
<name>A0ACC4NVQ9_9VIBR</name>
<gene>
    <name evidence="1" type="ORF">NM09_10905</name>
</gene>
<dbReference type="EMBL" id="JRWR01000008">
    <property type="protein sequence ID" value="KHD24672.1"/>
    <property type="molecule type" value="Genomic_DNA"/>
</dbReference>
<evidence type="ECO:0000313" key="1">
    <source>
        <dbReference type="EMBL" id="KHD24672.1"/>
    </source>
</evidence>
<evidence type="ECO:0000313" key="2">
    <source>
        <dbReference type="Proteomes" id="UP000030421"/>
    </source>
</evidence>
<keyword evidence="2" id="KW-1185">Reference proteome</keyword>
<organism evidence="1 2">
    <name type="scientific">Vibrio caribbeanicus</name>
    <dbReference type="NCBI Taxonomy" id="701175"/>
    <lineage>
        <taxon>Bacteria</taxon>
        <taxon>Pseudomonadati</taxon>
        <taxon>Pseudomonadota</taxon>
        <taxon>Gammaproteobacteria</taxon>
        <taxon>Vibrionales</taxon>
        <taxon>Vibrionaceae</taxon>
        <taxon>Vibrio</taxon>
    </lineage>
</organism>
<protein>
    <submittedName>
        <fullName evidence="1">Pilus assembly protein</fullName>
    </submittedName>
</protein>
<comment type="caution">
    <text evidence="1">The sequence shown here is derived from an EMBL/GenBank/DDBJ whole genome shotgun (WGS) entry which is preliminary data.</text>
</comment>